<evidence type="ECO:0000313" key="1">
    <source>
        <dbReference type="EMBL" id="CAG8726677.1"/>
    </source>
</evidence>
<accession>A0A9N9I9H5</accession>
<sequence>MTEKISLSPFGFFGTRNSSNTVPKDHPTDIVIHKDKKQETQETYHGDIMFDMKLSETIPIKEEKNLIISDIIFSDGQIHILKDANKISLSQFVNKHKLLYGCYFTPNKLIERVPQKQAFQLKEGNTVKINMVDKGLERNKMKCKKGIEEIFAKNFVLDGNVNIPLPWALTSLEFGIDIKNSNEEKSNMEESYEYTYVNLAKCSIFISHDDIEPTKEFIDAIENALKQQTVEQKLNAIKIISQEFGFICKIQNQVDLHSKTCTDSKEINYDVFLSYNANESSSNSTNCVSEKYRVVGGDETIMPGIDDTENQKKWLKTLRHFDKWKPINYSDIIIVYELLDNKLQAQLLELLGHVVLHSGTNEVAFDNKNIIEPKKIRIVIPENILDNMENNHIYATIDNTEHIHEIFSVHFKSPLTFMLNSYTLKNLVQRSYDNFEPCYIEKNVDQDPSKEVECLDCKVHLSIINAKQERNEMKWTEYDGHSTYKGKEWDKCSMEGNLFLSTLYKKYPED</sequence>
<dbReference type="EMBL" id="CAJVPZ010026794">
    <property type="protein sequence ID" value="CAG8726677.1"/>
    <property type="molecule type" value="Genomic_DNA"/>
</dbReference>
<evidence type="ECO:0000313" key="2">
    <source>
        <dbReference type="Proteomes" id="UP000789396"/>
    </source>
</evidence>
<feature type="non-terminal residue" evidence="1">
    <location>
        <position position="510"/>
    </location>
</feature>
<reference evidence="1" key="1">
    <citation type="submission" date="2021-06" db="EMBL/GenBank/DDBJ databases">
        <authorList>
            <person name="Kallberg Y."/>
            <person name="Tangrot J."/>
            <person name="Rosling A."/>
        </authorList>
    </citation>
    <scope>NUCLEOTIDE SEQUENCE</scope>
    <source>
        <strain evidence="1">IN212</strain>
    </source>
</reference>
<proteinExistence type="predicted"/>
<comment type="caution">
    <text evidence="1">The sequence shown here is derived from an EMBL/GenBank/DDBJ whole genome shotgun (WGS) entry which is preliminary data.</text>
</comment>
<dbReference type="Proteomes" id="UP000789396">
    <property type="component" value="Unassembled WGS sequence"/>
</dbReference>
<dbReference type="OrthoDB" id="2306966at2759"/>
<dbReference type="AlphaFoldDB" id="A0A9N9I9H5"/>
<name>A0A9N9I9H5_9GLOM</name>
<organism evidence="1 2">
    <name type="scientific">Racocetra fulgida</name>
    <dbReference type="NCBI Taxonomy" id="60492"/>
    <lineage>
        <taxon>Eukaryota</taxon>
        <taxon>Fungi</taxon>
        <taxon>Fungi incertae sedis</taxon>
        <taxon>Mucoromycota</taxon>
        <taxon>Glomeromycotina</taxon>
        <taxon>Glomeromycetes</taxon>
        <taxon>Diversisporales</taxon>
        <taxon>Gigasporaceae</taxon>
        <taxon>Racocetra</taxon>
    </lineage>
</organism>
<gene>
    <name evidence="1" type="ORF">RFULGI_LOCUS11827</name>
</gene>
<keyword evidence="2" id="KW-1185">Reference proteome</keyword>
<protein>
    <submittedName>
        <fullName evidence="1">12090_t:CDS:1</fullName>
    </submittedName>
</protein>